<evidence type="ECO:0000313" key="2">
    <source>
        <dbReference type="Proteomes" id="UP000252107"/>
    </source>
</evidence>
<accession>A0A367RDY6</accession>
<proteinExistence type="predicted"/>
<comment type="caution">
    <text evidence="1">The sequence shown here is derived from an EMBL/GenBank/DDBJ whole genome shotgun (WGS) entry which is preliminary data.</text>
</comment>
<organism evidence="1 2">
    <name type="scientific">Nostoc minutum NIES-26</name>
    <dbReference type="NCBI Taxonomy" id="1844469"/>
    <lineage>
        <taxon>Bacteria</taxon>
        <taxon>Bacillati</taxon>
        <taxon>Cyanobacteriota</taxon>
        <taxon>Cyanophyceae</taxon>
        <taxon>Nostocales</taxon>
        <taxon>Nostocaceae</taxon>
        <taxon>Nostoc</taxon>
    </lineage>
</organism>
<protein>
    <recommendedName>
        <fullName evidence="3">Transposase</fullName>
    </recommendedName>
</protein>
<sequence length="83" mass="9495">MNEVVNCLSENIPIQAQGKCEQRNIFEILIRAAIQKDSIENTTKVLKNVPTSNDIRYHLEKYSDLVTLEDSLNKASRPKTFES</sequence>
<evidence type="ECO:0000313" key="1">
    <source>
        <dbReference type="EMBL" id="RCJ34091.1"/>
    </source>
</evidence>
<dbReference type="Proteomes" id="UP000252107">
    <property type="component" value="Unassembled WGS sequence"/>
</dbReference>
<dbReference type="AlphaFoldDB" id="A0A367RDY6"/>
<gene>
    <name evidence="1" type="ORF">A6770_17320</name>
</gene>
<dbReference type="EMBL" id="LXQD01000174">
    <property type="protein sequence ID" value="RCJ34091.1"/>
    <property type="molecule type" value="Genomic_DNA"/>
</dbReference>
<keyword evidence="2" id="KW-1185">Reference proteome</keyword>
<reference evidence="1" key="1">
    <citation type="submission" date="2016-04" db="EMBL/GenBank/DDBJ databases">
        <authorList>
            <person name="Tabuchi Yagui T.R."/>
        </authorList>
    </citation>
    <scope>NUCLEOTIDE SEQUENCE [LARGE SCALE GENOMIC DNA]</scope>
    <source>
        <strain evidence="1">NIES-26</strain>
    </source>
</reference>
<evidence type="ECO:0008006" key="3">
    <source>
        <dbReference type="Google" id="ProtNLM"/>
    </source>
</evidence>
<name>A0A367RDY6_9NOSO</name>